<evidence type="ECO:0000313" key="3">
    <source>
        <dbReference type="Proteomes" id="UP000652761"/>
    </source>
</evidence>
<accession>A0A843UP28</accession>
<protein>
    <submittedName>
        <fullName evidence="2">Uncharacterized protein</fullName>
    </submittedName>
</protein>
<proteinExistence type="predicted"/>
<feature type="compositionally biased region" description="Low complexity" evidence="1">
    <location>
        <begin position="129"/>
        <end position="138"/>
    </location>
</feature>
<organism evidence="2 3">
    <name type="scientific">Colocasia esculenta</name>
    <name type="common">Wild taro</name>
    <name type="synonym">Arum esculentum</name>
    <dbReference type="NCBI Taxonomy" id="4460"/>
    <lineage>
        <taxon>Eukaryota</taxon>
        <taxon>Viridiplantae</taxon>
        <taxon>Streptophyta</taxon>
        <taxon>Embryophyta</taxon>
        <taxon>Tracheophyta</taxon>
        <taxon>Spermatophyta</taxon>
        <taxon>Magnoliopsida</taxon>
        <taxon>Liliopsida</taxon>
        <taxon>Araceae</taxon>
        <taxon>Aroideae</taxon>
        <taxon>Colocasieae</taxon>
        <taxon>Colocasia</taxon>
    </lineage>
</organism>
<feature type="region of interest" description="Disordered" evidence="1">
    <location>
        <begin position="89"/>
        <end position="110"/>
    </location>
</feature>
<dbReference type="AlphaFoldDB" id="A0A843UP28"/>
<evidence type="ECO:0000313" key="2">
    <source>
        <dbReference type="EMBL" id="MQL84046.1"/>
    </source>
</evidence>
<comment type="caution">
    <text evidence="2">The sequence shown here is derived from an EMBL/GenBank/DDBJ whole genome shotgun (WGS) entry which is preliminary data.</text>
</comment>
<reference evidence="2" key="1">
    <citation type="submission" date="2017-07" db="EMBL/GenBank/DDBJ databases">
        <title>Taro Niue Genome Assembly and Annotation.</title>
        <authorList>
            <person name="Atibalentja N."/>
            <person name="Keating K."/>
            <person name="Fields C.J."/>
        </authorList>
    </citation>
    <scope>NUCLEOTIDE SEQUENCE</scope>
    <source>
        <strain evidence="2">Niue_2</strain>
        <tissue evidence="2">Leaf</tissue>
    </source>
</reference>
<feature type="region of interest" description="Disordered" evidence="1">
    <location>
        <begin position="1"/>
        <end position="27"/>
    </location>
</feature>
<gene>
    <name evidence="2" type="ORF">Taro_016562</name>
</gene>
<evidence type="ECO:0000256" key="1">
    <source>
        <dbReference type="SAM" id="MobiDB-lite"/>
    </source>
</evidence>
<keyword evidence="3" id="KW-1185">Reference proteome</keyword>
<feature type="compositionally biased region" description="Pro residues" evidence="1">
    <location>
        <begin position="195"/>
        <end position="206"/>
    </location>
</feature>
<sequence>MLSGKEPPEALCKTSSSREEDLSGDVPVSTKEKIGLITLRRSHYSLVGKKQNLCVQIKTPAVPAISDVFVQPPEPIVEQVAQPVIPPEVPSADVQLPASSSLPEQDAPSETVHEVLKDLRVVIYHPPEEQQQQQQQQESVADQQPAAAAEEEEVSLGKRPLEASLEVHTFKRKVKKRLIKNGNPICPSPSSRPSSPAPPIINPPETTPTAPSSTAPSASVLEVSIPDLQFVSQKSHYLTPQEFVDLYPEEAMRFQEAQSRNHHLKIYTHISLQFHDLFATLLRESQAKFTAMKAFNFERFKLGLHDVSRGQYDMLIRGQRPVVPSMTTALLPDLHPPLVGAVLYKGTFANTLYNRFLRISKRFKIKYKSKLSFQRFILLHIPKFQKNLLDLQLSFAESERFTPAQWEKAYPDHHAQCQKMKLTLNEYHSKSLLDLRKQIGLKWAHRYLYYYQAKDAALSIGLHWNITLHEFLSLAATKKFTPLQIKYVMDPDKANLKRAFYRRRHTKSVKNYLSPVQPTMWTLPSLTTLSPSMS</sequence>
<feature type="compositionally biased region" description="Low complexity" evidence="1">
    <location>
        <begin position="184"/>
        <end position="194"/>
    </location>
</feature>
<feature type="compositionally biased region" description="Low complexity" evidence="1">
    <location>
        <begin position="207"/>
        <end position="216"/>
    </location>
</feature>
<name>A0A843UP28_COLES</name>
<feature type="region of interest" description="Disordered" evidence="1">
    <location>
        <begin position="128"/>
        <end position="157"/>
    </location>
</feature>
<dbReference type="Proteomes" id="UP000652761">
    <property type="component" value="Unassembled WGS sequence"/>
</dbReference>
<feature type="region of interest" description="Disordered" evidence="1">
    <location>
        <begin position="180"/>
        <end position="216"/>
    </location>
</feature>
<dbReference type="EMBL" id="NMUH01000736">
    <property type="protein sequence ID" value="MQL84046.1"/>
    <property type="molecule type" value="Genomic_DNA"/>
</dbReference>